<dbReference type="OrthoDB" id="9769064at2"/>
<comment type="caution">
    <text evidence="1">The sequence shown here is derived from an EMBL/GenBank/DDBJ whole genome shotgun (WGS) entry which is preliminary data.</text>
</comment>
<evidence type="ECO:0000313" key="2">
    <source>
        <dbReference type="Proteomes" id="UP000295510"/>
    </source>
</evidence>
<dbReference type="RefSeq" id="WP_133598947.1">
    <property type="nucleotide sequence ID" value="NZ_SNYL01000017.1"/>
</dbReference>
<name>A0A4R6UBQ1_9BURK</name>
<dbReference type="Proteomes" id="UP000295510">
    <property type="component" value="Unassembled WGS sequence"/>
</dbReference>
<dbReference type="Gene3D" id="3.90.226.10">
    <property type="entry name" value="2-enoyl-CoA Hydratase, Chain A, domain 1"/>
    <property type="match status" value="1"/>
</dbReference>
<keyword evidence="1" id="KW-0645">Protease</keyword>
<proteinExistence type="predicted"/>
<organism evidence="1 2">
    <name type="scientific">Tepidicella xavieri</name>
    <dbReference type="NCBI Taxonomy" id="360241"/>
    <lineage>
        <taxon>Bacteria</taxon>
        <taxon>Pseudomonadati</taxon>
        <taxon>Pseudomonadota</taxon>
        <taxon>Betaproteobacteria</taxon>
        <taxon>Burkholderiales</taxon>
        <taxon>Tepidicella</taxon>
    </lineage>
</organism>
<dbReference type="InterPro" id="IPR023562">
    <property type="entry name" value="ClpP/TepA"/>
</dbReference>
<dbReference type="Pfam" id="PF00574">
    <property type="entry name" value="CLP_protease"/>
    <property type="match status" value="1"/>
</dbReference>
<keyword evidence="1" id="KW-0378">Hydrolase</keyword>
<evidence type="ECO:0000313" key="1">
    <source>
        <dbReference type="EMBL" id="TDQ40514.1"/>
    </source>
</evidence>
<sequence length="283" mass="31621">MMTMPNLWMDAARAATPGTGLPATVGQPAPEVRVTAQPLPQQALVWYHGPITEEGADELQQVAQTCLDYYHYDQLDLGWTSPGGSVVGMRRIMGSMQAWRRRGVRVRTQAHRMACSAAAVLLSLGDWGRRSAQPHAELLYHRVGVLTRDWQRVTEADAWRMRTQLKRLDEDMVQTLLGHALSHVGAEGLQRTVQRRTDWLRAHWADVRQRCVQAGGLIDAHAGLPAWLKRPAPRRSDKTWLAAYEHGLQGLLAADQAISPLQAWCWALIDEVEQVVHGDEALA</sequence>
<dbReference type="GO" id="GO:0008233">
    <property type="term" value="F:peptidase activity"/>
    <property type="evidence" value="ECO:0007669"/>
    <property type="project" value="UniProtKB-KW"/>
</dbReference>
<dbReference type="EMBL" id="SNYL01000017">
    <property type="protein sequence ID" value="TDQ40514.1"/>
    <property type="molecule type" value="Genomic_DNA"/>
</dbReference>
<dbReference type="AlphaFoldDB" id="A0A4R6UBQ1"/>
<keyword evidence="2" id="KW-1185">Reference proteome</keyword>
<protein>
    <submittedName>
        <fullName evidence="1">ClpP protease-like protein</fullName>
    </submittedName>
</protein>
<dbReference type="GO" id="GO:0006508">
    <property type="term" value="P:proteolysis"/>
    <property type="evidence" value="ECO:0007669"/>
    <property type="project" value="UniProtKB-KW"/>
</dbReference>
<gene>
    <name evidence="1" type="ORF">DFR43_11714</name>
</gene>
<reference evidence="1 2" key="1">
    <citation type="submission" date="2019-03" db="EMBL/GenBank/DDBJ databases">
        <title>Genomic Encyclopedia of Type Strains, Phase IV (KMG-IV): sequencing the most valuable type-strain genomes for metagenomic binning, comparative biology and taxonomic classification.</title>
        <authorList>
            <person name="Goeker M."/>
        </authorList>
    </citation>
    <scope>NUCLEOTIDE SEQUENCE [LARGE SCALE GENOMIC DNA]</scope>
    <source>
        <strain evidence="1 2">DSM 19605</strain>
    </source>
</reference>
<accession>A0A4R6UBQ1</accession>
<dbReference type="InterPro" id="IPR029045">
    <property type="entry name" value="ClpP/crotonase-like_dom_sf"/>
</dbReference>
<dbReference type="SUPFAM" id="SSF52096">
    <property type="entry name" value="ClpP/crotonase"/>
    <property type="match status" value="1"/>
</dbReference>